<proteinExistence type="predicted"/>
<name>A0A1C4WVR7_9ACTN</name>
<feature type="chain" id="PRO_5008707396" description="Secreted protein" evidence="1">
    <location>
        <begin position="37"/>
        <end position="214"/>
    </location>
</feature>
<accession>A0A1C4WVR7</accession>
<keyword evidence="3" id="KW-1185">Reference proteome</keyword>
<protein>
    <recommendedName>
        <fullName evidence="4">Secreted protein</fullName>
    </recommendedName>
</protein>
<dbReference type="EMBL" id="FMCT01000004">
    <property type="protein sequence ID" value="SCF00268.1"/>
    <property type="molecule type" value="Genomic_DNA"/>
</dbReference>
<dbReference type="Proteomes" id="UP000183585">
    <property type="component" value="Unassembled WGS sequence"/>
</dbReference>
<organism evidence="2 3">
    <name type="scientific">Micromonospora carbonacea</name>
    <dbReference type="NCBI Taxonomy" id="47853"/>
    <lineage>
        <taxon>Bacteria</taxon>
        <taxon>Bacillati</taxon>
        <taxon>Actinomycetota</taxon>
        <taxon>Actinomycetes</taxon>
        <taxon>Micromonosporales</taxon>
        <taxon>Micromonosporaceae</taxon>
        <taxon>Micromonospora</taxon>
    </lineage>
</organism>
<reference evidence="3" key="1">
    <citation type="submission" date="2016-06" db="EMBL/GenBank/DDBJ databases">
        <authorList>
            <person name="Varghese N."/>
            <person name="Submissions Spin"/>
        </authorList>
    </citation>
    <scope>NUCLEOTIDE SEQUENCE [LARGE SCALE GENOMIC DNA]</scope>
    <source>
        <strain evidence="3">DSM 43168</strain>
    </source>
</reference>
<keyword evidence="1" id="KW-0732">Signal</keyword>
<evidence type="ECO:0000256" key="1">
    <source>
        <dbReference type="SAM" id="SignalP"/>
    </source>
</evidence>
<evidence type="ECO:0000313" key="2">
    <source>
        <dbReference type="EMBL" id="SCF00268.1"/>
    </source>
</evidence>
<gene>
    <name evidence="2" type="ORF">GA0070563_10459</name>
</gene>
<feature type="signal peptide" evidence="1">
    <location>
        <begin position="1"/>
        <end position="36"/>
    </location>
</feature>
<sequence>MMLKVYRPRTALTRIGAGLVLCLVASLLAAGSSAGATERARGDAAQQAQTAGSSGGVVAAVPVQARYSPLGATANGPSGPATARFTATPYCCPSTAVVLTPSQVSTETDFQWAILGLPWDNTSISSVSVCYAISTAVTGRTYLSQTRLTDMTLPNSATVMLDDGTDRTAVGPACYTVPASFTPTGSVALGLKVVFGSTSDRITIGLVSLSGLSA</sequence>
<dbReference type="AlphaFoldDB" id="A0A1C4WVR7"/>
<evidence type="ECO:0000313" key="3">
    <source>
        <dbReference type="Proteomes" id="UP000183585"/>
    </source>
</evidence>
<evidence type="ECO:0008006" key="4">
    <source>
        <dbReference type="Google" id="ProtNLM"/>
    </source>
</evidence>
<dbReference type="RefSeq" id="WP_074474125.1">
    <property type="nucleotide sequence ID" value="NZ_FMCT01000004.1"/>
</dbReference>